<evidence type="ECO:0000256" key="1">
    <source>
        <dbReference type="SAM" id="MobiDB-lite"/>
    </source>
</evidence>
<feature type="compositionally biased region" description="Low complexity" evidence="1">
    <location>
        <begin position="8"/>
        <end position="17"/>
    </location>
</feature>
<sequence length="559" mass="59734">MTAASASDALPGDLLAPGAGGPWHGRARTARAEELSALTGALRRAGTVVEEDVPTVVFVYPGLGVGQRHCELSGCTNQLLLLSTAHARLGRLGVRAYAASTEPAANHAHLTALRDRIAVVSPEEAARLPFTDQDDGRYLLRTTFVLGGPRNGLVIEEIDDSVEHTQAVIGTMITDRVRQWEAVAGRTTRSDGSDIEFYPNGADSYGITAFGAGPALVAKTGPRDVILAESDFTGRVNQILTAAGHPVLFPRSWGTLVEGEQATALMERVDPRPLDQTVFRDEACWETVSTAMSDLEGHLGLLDNLYRATWRPESPGVARYLYRDRFPAIVAHPGFRSAVAELLPGWDTADLLGAKVLLPGGAVVAGWTAATTALAGHTERLVPDGGSLIHGDPHLRNLLRRDDGGACLVDPRTVWDGHRREDAGFADPAYDAATLLHSVFPMSAVLHAVDRNDHAGLLPALPGAPGPVLDLSGLALPSAALDGVRDLEQVLVTHLLRLPRTGTPEVYLARLRVGAANALAGWLKYARSLPDARTWLAVYGYTVWYLDRALSALAPQESR</sequence>
<keyword evidence="4" id="KW-1185">Reference proteome</keyword>
<gene>
    <name evidence="3" type="ORF">KIH74_31905</name>
</gene>
<dbReference type="Proteomes" id="UP001197247">
    <property type="component" value="Unassembled WGS sequence"/>
</dbReference>
<dbReference type="Gene3D" id="3.90.1200.10">
    <property type="match status" value="1"/>
</dbReference>
<dbReference type="EMBL" id="JAHBAY010000018">
    <property type="protein sequence ID" value="MBT0773592.1"/>
    <property type="molecule type" value="Genomic_DNA"/>
</dbReference>
<organism evidence="3 4">
    <name type="scientific">Kineosporia corallincola</name>
    <dbReference type="NCBI Taxonomy" id="2835133"/>
    <lineage>
        <taxon>Bacteria</taxon>
        <taxon>Bacillati</taxon>
        <taxon>Actinomycetota</taxon>
        <taxon>Actinomycetes</taxon>
        <taxon>Kineosporiales</taxon>
        <taxon>Kineosporiaceae</taxon>
        <taxon>Kineosporia</taxon>
    </lineage>
</organism>
<evidence type="ECO:0000313" key="3">
    <source>
        <dbReference type="EMBL" id="MBT0773592.1"/>
    </source>
</evidence>
<feature type="region of interest" description="Disordered" evidence="1">
    <location>
        <begin position="1"/>
        <end position="25"/>
    </location>
</feature>
<name>A0ABS5TS07_9ACTN</name>
<dbReference type="RefSeq" id="WP_214160130.1">
    <property type="nucleotide sequence ID" value="NZ_JAHBAY010000018.1"/>
</dbReference>
<dbReference type="InterPro" id="IPR002575">
    <property type="entry name" value="Aminoglycoside_PTrfase"/>
</dbReference>
<feature type="domain" description="Aminoglycoside phosphotransferase" evidence="2">
    <location>
        <begin position="228"/>
        <end position="457"/>
    </location>
</feature>
<comment type="caution">
    <text evidence="3">The sequence shown here is derived from an EMBL/GenBank/DDBJ whole genome shotgun (WGS) entry which is preliminary data.</text>
</comment>
<protein>
    <submittedName>
        <fullName evidence="3">Phosphotransferase</fullName>
    </submittedName>
</protein>
<evidence type="ECO:0000313" key="4">
    <source>
        <dbReference type="Proteomes" id="UP001197247"/>
    </source>
</evidence>
<accession>A0ABS5TS07</accession>
<dbReference type="InterPro" id="IPR011009">
    <property type="entry name" value="Kinase-like_dom_sf"/>
</dbReference>
<dbReference type="SUPFAM" id="SSF56112">
    <property type="entry name" value="Protein kinase-like (PK-like)"/>
    <property type="match status" value="1"/>
</dbReference>
<dbReference type="Pfam" id="PF01636">
    <property type="entry name" value="APH"/>
    <property type="match status" value="1"/>
</dbReference>
<reference evidence="3 4" key="1">
    <citation type="submission" date="2021-05" db="EMBL/GenBank/DDBJ databases">
        <title>Kineosporia and Streptomyces sp. nov. two new marine actinobacteria isolated from Coral.</title>
        <authorList>
            <person name="Buangrab K."/>
            <person name="Sutthacheep M."/>
            <person name="Yeemin T."/>
            <person name="Harunari E."/>
            <person name="Igarashi Y."/>
            <person name="Kanchanasin P."/>
            <person name="Tanasupawat S."/>
            <person name="Phongsopitanun W."/>
        </authorList>
    </citation>
    <scope>NUCLEOTIDE SEQUENCE [LARGE SCALE GENOMIC DNA]</scope>
    <source>
        <strain evidence="3 4">J2-2</strain>
    </source>
</reference>
<proteinExistence type="predicted"/>
<evidence type="ECO:0000259" key="2">
    <source>
        <dbReference type="Pfam" id="PF01636"/>
    </source>
</evidence>